<feature type="region of interest" description="Disordered" evidence="5">
    <location>
        <begin position="669"/>
        <end position="691"/>
    </location>
</feature>
<dbReference type="HOGENOM" id="CLU_009098_1_0_7"/>
<dbReference type="KEGG" id="ppd:Ppro_3715"/>
<evidence type="ECO:0000256" key="1">
    <source>
        <dbReference type="ARBA" id="ARBA00009402"/>
    </source>
</evidence>
<reference evidence="8 9" key="1">
    <citation type="submission" date="2006-10" db="EMBL/GenBank/DDBJ databases">
        <title>Complete sequence of plasmid pPRO1 of Pelobacter propionicus DSM 2379.</title>
        <authorList>
            <consortium name="US DOE Joint Genome Institute"/>
            <person name="Copeland A."/>
            <person name="Lucas S."/>
            <person name="Lapidus A."/>
            <person name="Barry K."/>
            <person name="Detter J.C."/>
            <person name="Glavina del Rio T."/>
            <person name="Hammon N."/>
            <person name="Israni S."/>
            <person name="Dalin E."/>
            <person name="Tice H."/>
            <person name="Pitluck S."/>
            <person name="Saunders E."/>
            <person name="Brettin T."/>
            <person name="Bruce D."/>
            <person name="Han C."/>
            <person name="Tapia R."/>
            <person name="Schmutz J."/>
            <person name="Larimer F."/>
            <person name="Land M."/>
            <person name="Hauser L."/>
            <person name="Kyrpides N."/>
            <person name="Kim E."/>
            <person name="Lovley D."/>
            <person name="Richardson P."/>
        </authorList>
    </citation>
    <scope>NUCLEOTIDE SEQUENCE [LARGE SCALE GENOMIC DNA]</scope>
    <source>
        <strain evidence="9">DSM 2379 / NBRC 103807 / OttBd1</strain>
        <plasmid evidence="9">Plasmid pPRO1</plasmid>
    </source>
</reference>
<evidence type="ECO:0000256" key="3">
    <source>
        <dbReference type="ARBA" id="ARBA00023125"/>
    </source>
</evidence>
<protein>
    <submittedName>
        <fullName evidence="8">Transposase Tn3 family protein</fullName>
    </submittedName>
</protein>
<sequence>MPRRSILTDSERENLLVPPDSKEDLIQHYFFSESDLTIIRQHRGAANRIGFAVQLCYMRYPGIILGTDEIPHTALLKFVARQLNESTDKWKEYGQRFQTRREHLVELQTVFKFKTFGTEDYPVAVESLESIAWQTDKGIVLVEALMRYLRGQSILLPTINVIERICAEAITKSTRRIYAALTEQLSKAQLQNLDTLLSLKPESKVTMLSWLRQPTGSAKARHILEHIERLQATRELGLPDGLEKVIHQNRLLKIAREGRQMTPADLGKFEQNRRYATLTALVLELQATITDEIIELNDRIIGSLFSRAKRSHEQQFQQSGKEINDKVRLLWRIGQALIQAKQNGSDPFAAIENIIPWDTFAKSITEAQSLSQPEDFDYLHLVGDHYSQIRRYAPVFLETLQLSSTPAAREILEAIETLKRLNAANMRKIPDDAPTGFVRKRWKPLVFTDEGVNRRYYELCLLSELKNSLRSGDVWVHGSSQFKDFNEYLLPADRYSELKKAESLGLAIDCDCERYLNSRMQLLTQKLETVNQLAANDELPEATIGNSGLRISPLTNAVPEEANSLMRQAYELLPHVKITELLQEVDDWTGFTRHFSHVKSGSEAKDKTLLLTTILADAINLGLSKMVESCPGTTYQKLSWLQAWYIRDETYSAALADLVNKQNRHPFSANWGDGTTSSSDGQRFKAGGHAERTGCQWGRKSVPVSGIEKCTTLLVGEAPQSGVVEMDSPPF</sequence>
<comment type="similarity">
    <text evidence="1">Belongs to the transposase 7 family.</text>
</comment>
<accession>A0R7X8</accession>
<evidence type="ECO:0000313" key="9">
    <source>
        <dbReference type="Proteomes" id="UP000006732"/>
    </source>
</evidence>
<dbReference type="GO" id="GO:0004803">
    <property type="term" value="F:transposase activity"/>
    <property type="evidence" value="ECO:0007669"/>
    <property type="project" value="InterPro"/>
</dbReference>
<dbReference type="Proteomes" id="UP000006732">
    <property type="component" value="Plasmid pPRO1"/>
</dbReference>
<keyword evidence="8" id="KW-0614">Plasmid</keyword>
<dbReference type="Pfam" id="PF13700">
    <property type="entry name" value="DUF4158"/>
    <property type="match status" value="1"/>
</dbReference>
<evidence type="ECO:0000259" key="6">
    <source>
        <dbReference type="Pfam" id="PF01526"/>
    </source>
</evidence>
<evidence type="ECO:0000256" key="5">
    <source>
        <dbReference type="SAM" id="MobiDB-lite"/>
    </source>
</evidence>
<dbReference type="Pfam" id="PF01526">
    <property type="entry name" value="DDE_Tnp_Tn3"/>
    <property type="match status" value="1"/>
</dbReference>
<feature type="domain" description="Tn3 transposase DDE" evidence="6">
    <location>
        <begin position="580"/>
        <end position="689"/>
    </location>
</feature>
<feature type="domain" description="DUF4158" evidence="7">
    <location>
        <begin position="6"/>
        <end position="169"/>
    </location>
</feature>
<dbReference type="AlphaFoldDB" id="A0R7X8"/>
<keyword evidence="2" id="KW-0815">Transposition</keyword>
<evidence type="ECO:0000259" key="7">
    <source>
        <dbReference type="Pfam" id="PF13700"/>
    </source>
</evidence>
<dbReference type="EMBL" id="CP000483">
    <property type="protein sequence ID" value="ABL01306.1"/>
    <property type="molecule type" value="Genomic_DNA"/>
</dbReference>
<dbReference type="eggNOG" id="COG4644">
    <property type="taxonomic scope" value="Bacteria"/>
</dbReference>
<keyword evidence="3" id="KW-0238">DNA-binding</keyword>
<name>A0R7X8_PELPD</name>
<evidence type="ECO:0000256" key="4">
    <source>
        <dbReference type="ARBA" id="ARBA00023172"/>
    </source>
</evidence>
<dbReference type="GO" id="GO:0006313">
    <property type="term" value="P:DNA transposition"/>
    <property type="evidence" value="ECO:0007669"/>
    <property type="project" value="InterPro"/>
</dbReference>
<keyword evidence="9" id="KW-1185">Reference proteome</keyword>
<dbReference type="OrthoDB" id="5292689at2"/>
<dbReference type="InterPro" id="IPR025296">
    <property type="entry name" value="DUF4158"/>
</dbReference>
<evidence type="ECO:0000256" key="2">
    <source>
        <dbReference type="ARBA" id="ARBA00022578"/>
    </source>
</evidence>
<proteinExistence type="inferred from homology"/>
<evidence type="ECO:0000313" key="8">
    <source>
        <dbReference type="EMBL" id="ABL01306.1"/>
    </source>
</evidence>
<organism evidence="8 9">
    <name type="scientific">Pelobacter propionicus (strain DSM 2379 / NBRC 103807 / OttBd1)</name>
    <dbReference type="NCBI Taxonomy" id="338966"/>
    <lineage>
        <taxon>Bacteria</taxon>
        <taxon>Pseudomonadati</taxon>
        <taxon>Thermodesulfobacteriota</taxon>
        <taxon>Desulfuromonadia</taxon>
        <taxon>Desulfuromonadales</taxon>
        <taxon>Desulfuromonadaceae</taxon>
        <taxon>Pelobacter</taxon>
    </lineage>
</organism>
<dbReference type="GO" id="GO:0003677">
    <property type="term" value="F:DNA binding"/>
    <property type="evidence" value="ECO:0007669"/>
    <property type="project" value="UniProtKB-KW"/>
</dbReference>
<dbReference type="NCBIfam" id="NF033527">
    <property type="entry name" value="transpos_Tn3"/>
    <property type="match status" value="1"/>
</dbReference>
<keyword evidence="4" id="KW-0233">DNA recombination</keyword>
<dbReference type="InterPro" id="IPR047653">
    <property type="entry name" value="Tn3-like_transpos"/>
</dbReference>
<gene>
    <name evidence="8" type="ordered locus">Ppro_3715</name>
</gene>
<dbReference type="InterPro" id="IPR002513">
    <property type="entry name" value="Tn3_Tnp_DDE_dom"/>
</dbReference>
<geneLocation type="plasmid" evidence="8 9">
    <name>pPRO1</name>
</geneLocation>